<evidence type="ECO:0000313" key="2">
    <source>
        <dbReference type="EMBL" id="MDV6230287.1"/>
    </source>
</evidence>
<keyword evidence="3" id="KW-1185">Reference proteome</keyword>
<protein>
    <recommendedName>
        <fullName evidence="4">Integral membrane protein</fullName>
    </recommendedName>
</protein>
<evidence type="ECO:0008006" key="4">
    <source>
        <dbReference type="Google" id="ProtNLM"/>
    </source>
</evidence>
<feature type="transmembrane region" description="Helical" evidence="1">
    <location>
        <begin position="114"/>
        <end position="137"/>
    </location>
</feature>
<evidence type="ECO:0000256" key="1">
    <source>
        <dbReference type="SAM" id="Phobius"/>
    </source>
</evidence>
<keyword evidence="1" id="KW-0812">Transmembrane</keyword>
<organism evidence="2 3">
    <name type="scientific">Rhodococcus cercidiphylli</name>
    <dbReference type="NCBI Taxonomy" id="489916"/>
    <lineage>
        <taxon>Bacteria</taxon>
        <taxon>Bacillati</taxon>
        <taxon>Actinomycetota</taxon>
        <taxon>Actinomycetes</taxon>
        <taxon>Mycobacteriales</taxon>
        <taxon>Nocardiaceae</taxon>
        <taxon>Rhodococcus</taxon>
    </lineage>
</organism>
<name>A0ABU4AVM5_9NOCA</name>
<keyword evidence="1" id="KW-1133">Transmembrane helix</keyword>
<comment type="caution">
    <text evidence="2">The sequence shown here is derived from an EMBL/GenBank/DDBJ whole genome shotgun (WGS) entry which is preliminary data.</text>
</comment>
<sequence length="176" mass="19010">MNTHSPSIFSRYQEARTKVFLENEKTYANWLPGLRVQKRRRAFVTILLVLLTASAGFALSDPLFEWAIGFWGICYIVFAFATIVLGIVSNRRAEAPVEALDELEVQLRNQARSIGLTVTQVLGTAAAAYLFLGSIFGATNLGISGGALMLTALSTGGATPAMLLAWTTPDPDPEDG</sequence>
<gene>
    <name evidence="2" type="ORF">R3P95_06985</name>
</gene>
<feature type="transmembrane region" description="Helical" evidence="1">
    <location>
        <begin position="42"/>
        <end position="60"/>
    </location>
</feature>
<dbReference type="Proteomes" id="UP001185899">
    <property type="component" value="Unassembled WGS sequence"/>
</dbReference>
<feature type="transmembrane region" description="Helical" evidence="1">
    <location>
        <begin position="66"/>
        <end position="88"/>
    </location>
</feature>
<proteinExistence type="predicted"/>
<accession>A0ABU4AVM5</accession>
<dbReference type="EMBL" id="JAWLKE010000002">
    <property type="protein sequence ID" value="MDV6230287.1"/>
    <property type="molecule type" value="Genomic_DNA"/>
</dbReference>
<evidence type="ECO:0000313" key="3">
    <source>
        <dbReference type="Proteomes" id="UP001185899"/>
    </source>
</evidence>
<dbReference type="RefSeq" id="WP_269594850.1">
    <property type="nucleotide sequence ID" value="NZ_JAWLKE010000002.1"/>
</dbReference>
<reference evidence="2 3" key="1">
    <citation type="submission" date="2023-10" db="EMBL/GenBank/DDBJ databases">
        <title>Development of a sustainable strategy for remediation of hydrocarbon-contaminated territories based on the waste exchange concept.</title>
        <authorList>
            <person name="Krivoruchko A."/>
        </authorList>
    </citation>
    <scope>NUCLEOTIDE SEQUENCE [LARGE SCALE GENOMIC DNA]</scope>
    <source>
        <strain evidence="2 3">IEGM 1322</strain>
    </source>
</reference>
<keyword evidence="1" id="KW-0472">Membrane</keyword>